<comment type="caution">
    <text evidence="2">The sequence shown here is derived from an EMBL/GenBank/DDBJ whole genome shotgun (WGS) entry which is preliminary data.</text>
</comment>
<dbReference type="Proteomes" id="UP000241209">
    <property type="component" value="Unassembled WGS sequence"/>
</dbReference>
<gene>
    <name evidence="2" type="ORF">BU072_10160</name>
</gene>
<organism evidence="2 3">
    <name type="scientific">Mammaliicoccus vitulinus</name>
    <dbReference type="NCBI Taxonomy" id="71237"/>
    <lineage>
        <taxon>Bacteria</taxon>
        <taxon>Bacillati</taxon>
        <taxon>Bacillota</taxon>
        <taxon>Bacilli</taxon>
        <taxon>Bacillales</taxon>
        <taxon>Staphylococcaceae</taxon>
        <taxon>Mammaliicoccus</taxon>
    </lineage>
</organism>
<proteinExistence type="predicted"/>
<dbReference type="RefSeq" id="WP_107537136.1">
    <property type="nucleotide sequence ID" value="NZ_BMDF01000006.1"/>
</dbReference>
<reference evidence="2 3" key="1">
    <citation type="journal article" date="2016" name="Front. Microbiol.">
        <title>Comprehensive Phylogenetic Analysis of Bovine Non-aureus Staphylococci Species Based on Whole-Genome Sequencing.</title>
        <authorList>
            <person name="Naushad S."/>
            <person name="Barkema H.W."/>
            <person name="Luby C."/>
            <person name="Condas L.A."/>
            <person name="Nobrega D.B."/>
            <person name="Carson D.A."/>
            <person name="De Buck J."/>
        </authorList>
    </citation>
    <scope>NUCLEOTIDE SEQUENCE [LARGE SCALE GENOMIC DNA]</scope>
    <source>
        <strain evidence="2 3">SNUC 2204</strain>
    </source>
</reference>
<sequence>MTKNNEQLSLEVAALTRETKELGIPIMIVFEGVPASGKTRLSNELLLTLDAKYTHFIPTKSPSEDDLRYQFLQKYWNSLPSKGDINIYFRSWYAYFIEYQENKIKHSIYNKYHDLKRQIQDFESMIKDDRYEIIKFYIEISDKKRREHLREMKDNPLTSWKVQEYESAIQDDVYHKEMHKILKEAPKDEWKIIDYTEKDEAINLMYKHIRTRLKEAIKLHKKKNKVIDGAFTNHFKSELLHQSIENINKKTYKSLVGDLQDRLKELQFALYERKIPLILVYEGMDAAGKGGNIKRVREKLDPTGYEVNAISAPTDVELNHHYLWRFAKDMPRSGHIEIFDRSWYGRVLVERVEGFATKDEWQRAYQEINQFEKMWTDEGAIILKFFLTLDKDEQLRRFKEREELPEKQWKITDEDWRNREKWDLYIEASHDMIEKTNTDYAPWLIVPADNKKSARIEVLKYIIKKCEEVLWGVKQY</sequence>
<dbReference type="GO" id="GO:0016740">
    <property type="term" value="F:transferase activity"/>
    <property type="evidence" value="ECO:0007669"/>
    <property type="project" value="UniProtKB-KW"/>
</dbReference>
<evidence type="ECO:0000313" key="2">
    <source>
        <dbReference type="EMBL" id="PTI28930.1"/>
    </source>
</evidence>
<dbReference type="InterPro" id="IPR022488">
    <property type="entry name" value="PPK2-related"/>
</dbReference>
<dbReference type="InterPro" id="IPR027417">
    <property type="entry name" value="P-loop_NTPase"/>
</dbReference>
<name>A0A2T4PRS7_9STAP</name>
<feature type="domain" description="Polyphosphate kinase-2-related" evidence="1">
    <location>
        <begin position="247"/>
        <end position="467"/>
    </location>
</feature>
<dbReference type="Pfam" id="PF03976">
    <property type="entry name" value="PPK2"/>
    <property type="match status" value="2"/>
</dbReference>
<dbReference type="EMBL" id="PZFK01000021">
    <property type="protein sequence ID" value="PTI28930.1"/>
    <property type="molecule type" value="Genomic_DNA"/>
</dbReference>
<accession>A0A2T4PRS7</accession>
<dbReference type="PANTHER" id="PTHR34383">
    <property type="entry name" value="POLYPHOSPHATE:AMP PHOSPHOTRANSFERASE-RELATED"/>
    <property type="match status" value="1"/>
</dbReference>
<keyword evidence="2" id="KW-0808">Transferase</keyword>
<dbReference type="PANTHER" id="PTHR34383:SF3">
    <property type="entry name" value="POLYPHOSPHATE:AMP PHOSPHOTRANSFERASE"/>
    <property type="match status" value="1"/>
</dbReference>
<dbReference type="Gene3D" id="3.40.50.300">
    <property type="entry name" value="P-loop containing nucleotide triphosphate hydrolases"/>
    <property type="match status" value="2"/>
</dbReference>
<dbReference type="GeneID" id="64116972"/>
<dbReference type="SUPFAM" id="SSF52540">
    <property type="entry name" value="P-loop containing nucleoside triphosphate hydrolases"/>
    <property type="match status" value="2"/>
</dbReference>
<dbReference type="AlphaFoldDB" id="A0A2T4PRS7"/>
<feature type="domain" description="Polyphosphate kinase-2-related" evidence="1">
    <location>
        <begin position="3"/>
        <end position="216"/>
    </location>
</feature>
<dbReference type="OrthoDB" id="9775224at2"/>
<dbReference type="STRING" id="1167632.GCA_000286335_02228"/>
<evidence type="ECO:0000313" key="3">
    <source>
        <dbReference type="Proteomes" id="UP000241209"/>
    </source>
</evidence>
<evidence type="ECO:0000259" key="1">
    <source>
        <dbReference type="Pfam" id="PF03976"/>
    </source>
</evidence>
<protein>
    <submittedName>
        <fullName evidence="2">Phosphate--AMP phosphotransferase</fullName>
    </submittedName>
</protein>